<dbReference type="Proteomes" id="UP000198282">
    <property type="component" value="Unassembled WGS sequence"/>
</dbReference>
<evidence type="ECO:0000256" key="1">
    <source>
        <dbReference type="ARBA" id="ARBA00022723"/>
    </source>
</evidence>
<proteinExistence type="predicted"/>
<dbReference type="CDD" id="cd10917">
    <property type="entry name" value="CE4_NodB_like_6s_7s"/>
    <property type="match status" value="1"/>
</dbReference>
<organism evidence="4 5">
    <name type="scientific">Streptosporangium subroseum</name>
    <dbReference type="NCBI Taxonomy" id="106412"/>
    <lineage>
        <taxon>Bacteria</taxon>
        <taxon>Bacillati</taxon>
        <taxon>Actinomycetota</taxon>
        <taxon>Actinomycetes</taxon>
        <taxon>Streptosporangiales</taxon>
        <taxon>Streptosporangiaceae</taxon>
        <taxon>Streptosporangium</taxon>
    </lineage>
</organism>
<dbReference type="PANTHER" id="PTHR10587:SF133">
    <property type="entry name" value="CHITIN DEACETYLASE 1-RELATED"/>
    <property type="match status" value="1"/>
</dbReference>
<feature type="domain" description="NodB homology" evidence="3">
    <location>
        <begin position="152"/>
        <end position="332"/>
    </location>
</feature>
<accession>A0A239FZT0</accession>
<keyword evidence="2" id="KW-0378">Hydrolase</keyword>
<dbReference type="GO" id="GO:0016020">
    <property type="term" value="C:membrane"/>
    <property type="evidence" value="ECO:0007669"/>
    <property type="project" value="TreeGrafter"/>
</dbReference>
<dbReference type="RefSeq" id="WP_089207940.1">
    <property type="nucleotide sequence ID" value="NZ_FZOD01000012.1"/>
</dbReference>
<evidence type="ECO:0000259" key="3">
    <source>
        <dbReference type="PROSITE" id="PS51677"/>
    </source>
</evidence>
<dbReference type="AlphaFoldDB" id="A0A239FZT0"/>
<protein>
    <submittedName>
        <fullName evidence="4">Peptidoglycan/xylan/chitin deacetylase, PgdA/CDA1 family</fullName>
    </submittedName>
</protein>
<evidence type="ECO:0000256" key="2">
    <source>
        <dbReference type="ARBA" id="ARBA00022801"/>
    </source>
</evidence>
<dbReference type="OrthoDB" id="3521160at2"/>
<dbReference type="InterPro" id="IPR050248">
    <property type="entry name" value="Polysacc_deacetylase_ArnD"/>
</dbReference>
<reference evidence="4 5" key="1">
    <citation type="submission" date="2017-06" db="EMBL/GenBank/DDBJ databases">
        <authorList>
            <person name="Kim H.J."/>
            <person name="Triplett B.A."/>
        </authorList>
    </citation>
    <scope>NUCLEOTIDE SEQUENCE [LARGE SCALE GENOMIC DNA]</scope>
    <source>
        <strain evidence="4 5">CGMCC 4.2132</strain>
    </source>
</reference>
<dbReference type="InterPro" id="IPR011330">
    <property type="entry name" value="Glyco_hydro/deAcase_b/a-brl"/>
</dbReference>
<keyword evidence="5" id="KW-1185">Reference proteome</keyword>
<name>A0A239FZT0_9ACTN</name>
<dbReference type="InterPro" id="IPR002509">
    <property type="entry name" value="NODB_dom"/>
</dbReference>
<dbReference type="GO" id="GO:0005975">
    <property type="term" value="P:carbohydrate metabolic process"/>
    <property type="evidence" value="ECO:0007669"/>
    <property type="project" value="InterPro"/>
</dbReference>
<evidence type="ECO:0000313" key="4">
    <source>
        <dbReference type="EMBL" id="SNS62411.1"/>
    </source>
</evidence>
<evidence type="ECO:0000313" key="5">
    <source>
        <dbReference type="Proteomes" id="UP000198282"/>
    </source>
</evidence>
<keyword evidence="1" id="KW-0479">Metal-binding</keyword>
<dbReference type="EMBL" id="FZOD01000012">
    <property type="protein sequence ID" value="SNS62411.1"/>
    <property type="molecule type" value="Genomic_DNA"/>
</dbReference>
<dbReference type="GO" id="GO:0046872">
    <property type="term" value="F:metal ion binding"/>
    <property type="evidence" value="ECO:0007669"/>
    <property type="project" value="UniProtKB-KW"/>
</dbReference>
<dbReference type="Pfam" id="PF01522">
    <property type="entry name" value="Polysacc_deac_1"/>
    <property type="match status" value="1"/>
</dbReference>
<dbReference type="Gene3D" id="3.20.20.370">
    <property type="entry name" value="Glycoside hydrolase/deacetylase"/>
    <property type="match status" value="1"/>
</dbReference>
<dbReference type="PANTHER" id="PTHR10587">
    <property type="entry name" value="GLYCOSYL TRANSFERASE-RELATED"/>
    <property type="match status" value="1"/>
</dbReference>
<dbReference type="PROSITE" id="PS51677">
    <property type="entry name" value="NODB"/>
    <property type="match status" value="1"/>
</dbReference>
<gene>
    <name evidence="4" type="ORF">SAMN05216276_1012169</name>
</gene>
<dbReference type="SUPFAM" id="SSF88713">
    <property type="entry name" value="Glycoside hydrolase/deacetylase"/>
    <property type="match status" value="1"/>
</dbReference>
<dbReference type="GO" id="GO:0016810">
    <property type="term" value="F:hydrolase activity, acting on carbon-nitrogen (but not peptide) bonds"/>
    <property type="evidence" value="ECO:0007669"/>
    <property type="project" value="InterPro"/>
</dbReference>
<sequence>MWFAGIGWGPEGYDITVVDDAGAPVATSRFAATGIDEPVGFLRSLAERSELVSVIDSTNGVLDGSLMAAGLDVYRADPWDTPARPPFGSASSDALAGLGRDALARLTRLDIGSGTLGGRDDEADADIERSGPLERRLAAQGGLLFHGSRAHPRVALTFDDGPHPVNTPRILDVLRRYRVPATFFCVGLHAQAFPDLLRRIVDEGHLVGNHTWSHPYLPDLSREEVLRQIGRTGEVLGRAGGGTPSLVRPPYGGRSPEVLDWLAEEGLTTVLWDVEPCDWAMGGAAAIAGQVVDEADFGSVILLHDGGGDRSQTVEALPMILESMMARGCRFVTVDQLAPLRV</sequence>